<comment type="caution">
    <text evidence="1">The sequence shown here is derived from an EMBL/GenBank/DDBJ whole genome shotgun (WGS) entry which is preliminary data.</text>
</comment>
<dbReference type="Pfam" id="PF13975">
    <property type="entry name" value="gag-asp_proteas"/>
    <property type="match status" value="1"/>
</dbReference>
<evidence type="ECO:0000313" key="2">
    <source>
        <dbReference type="Proteomes" id="UP001174909"/>
    </source>
</evidence>
<evidence type="ECO:0000313" key="1">
    <source>
        <dbReference type="EMBL" id="CAI8033729.1"/>
    </source>
</evidence>
<protein>
    <recommendedName>
        <fullName evidence="3">Aspartyl protease</fullName>
    </recommendedName>
</protein>
<proteinExistence type="predicted"/>
<dbReference type="Gene3D" id="2.40.70.10">
    <property type="entry name" value="Acid Proteases"/>
    <property type="match status" value="1"/>
</dbReference>
<keyword evidence="2" id="KW-1185">Reference proteome</keyword>
<dbReference type="AlphaFoldDB" id="A0AA35WUX7"/>
<accession>A0AA35WUX7</accession>
<name>A0AA35WUX7_GEOBA</name>
<evidence type="ECO:0008006" key="3">
    <source>
        <dbReference type="Google" id="ProtNLM"/>
    </source>
</evidence>
<dbReference type="EMBL" id="CASHTH010002688">
    <property type="protein sequence ID" value="CAI8033729.1"/>
    <property type="molecule type" value="Genomic_DNA"/>
</dbReference>
<dbReference type="Proteomes" id="UP001174909">
    <property type="component" value="Unassembled WGS sequence"/>
</dbReference>
<sequence length="98" mass="10721">MVDTGAIYTMLPEDLLEQLGVERLESDIFELADNSLVEYAIGSATVRIQGRALPVPVVFGHAGNTPLLGATTLEIFRLVADPVNEQLIPAPRIRARFF</sequence>
<organism evidence="1 2">
    <name type="scientific">Geodia barretti</name>
    <name type="common">Barrett's horny sponge</name>
    <dbReference type="NCBI Taxonomy" id="519541"/>
    <lineage>
        <taxon>Eukaryota</taxon>
        <taxon>Metazoa</taxon>
        <taxon>Porifera</taxon>
        <taxon>Demospongiae</taxon>
        <taxon>Heteroscleromorpha</taxon>
        <taxon>Tetractinellida</taxon>
        <taxon>Astrophorina</taxon>
        <taxon>Geodiidae</taxon>
        <taxon>Geodia</taxon>
    </lineage>
</organism>
<dbReference type="InterPro" id="IPR021109">
    <property type="entry name" value="Peptidase_aspartic_dom_sf"/>
</dbReference>
<gene>
    <name evidence="1" type="ORF">GBAR_LOCUS19028</name>
</gene>
<reference evidence="1" key="1">
    <citation type="submission" date="2023-03" db="EMBL/GenBank/DDBJ databases">
        <authorList>
            <person name="Steffen K."/>
            <person name="Cardenas P."/>
        </authorList>
    </citation>
    <scope>NUCLEOTIDE SEQUENCE</scope>
</reference>